<accession>A0A0N0DW24</accession>
<name>A0A0N0DW24_LEPPY</name>
<evidence type="ECO:0000256" key="1">
    <source>
        <dbReference type="ARBA" id="ARBA00005375"/>
    </source>
</evidence>
<dbReference type="OMA" id="APPYKLY"/>
<comment type="similarity">
    <text evidence="1">Belongs to the histidine acid phosphatase family.</text>
</comment>
<evidence type="ECO:0000313" key="6">
    <source>
        <dbReference type="Proteomes" id="UP000037923"/>
    </source>
</evidence>
<sequence>MGRGIVFAVALCALLSVVSSGTVLAAPAYKLELVQLVHRHGARSALVSYNETKICGTEFPCGYLNYQGQLMLLNFGKFLRHRYTEDASVVSEPYFPYDSYNLSISYTRSTDVLRTLQSANALLRGLFPDSSAYFPAVHTVENHEDVLLHSSMVPLIRARYNYAQQEVRDVCDPVLDKRMSFETLQATAAEVHSQDFCSNYTLRSACAETLCDIAHAYESTGQLDSTPLLRQHLDDVCAVTATSSYFYFSYNKSDPVHQKQGGPYYHLTKTLVRNMHLHLHHKTAPPFKLYEYSAHDSTISPLATSLGDNSLEAMLPPFGTAFIVELLSAAEGSASSKSWYVRVLRGHPGVTPSTNFTFALNHFPMRCMNAENNTYVADDNVCPLADFERFVASTAPTSEMGTCYLDPILNGRMDCPVDAVGDNRTLSSDCLVYRKLCPKYACGTGYYLDAVDYGCRRIKATEEVTESTGMSRGGIAALSIALFIAGTVAGVAGMVLKKRFIKPKNGEQTQAFIE</sequence>
<feature type="signal peptide" evidence="4">
    <location>
        <begin position="1"/>
        <end position="20"/>
    </location>
</feature>
<evidence type="ECO:0000256" key="2">
    <source>
        <dbReference type="ARBA" id="ARBA00022801"/>
    </source>
</evidence>
<dbReference type="InterPro" id="IPR000560">
    <property type="entry name" value="His_Pase_clade-2"/>
</dbReference>
<proteinExistence type="inferred from homology"/>
<dbReference type="Proteomes" id="UP000037923">
    <property type="component" value="Unassembled WGS sequence"/>
</dbReference>
<dbReference type="PROSITE" id="PS00616">
    <property type="entry name" value="HIS_ACID_PHOSPHAT_1"/>
    <property type="match status" value="1"/>
</dbReference>
<keyword evidence="3" id="KW-0812">Transmembrane</keyword>
<dbReference type="Gene3D" id="3.40.50.1240">
    <property type="entry name" value="Phosphoglycerate mutase-like"/>
    <property type="match status" value="1"/>
</dbReference>
<dbReference type="RefSeq" id="XP_015659649.1">
    <property type="nucleotide sequence ID" value="XM_015801029.1"/>
</dbReference>
<keyword evidence="2" id="KW-0378">Hydrolase</keyword>
<dbReference type="InterPro" id="IPR029033">
    <property type="entry name" value="His_PPase_superfam"/>
</dbReference>
<keyword evidence="3" id="KW-1133">Transmembrane helix</keyword>
<dbReference type="GeneID" id="26903924"/>
<dbReference type="GO" id="GO:0016791">
    <property type="term" value="F:phosphatase activity"/>
    <property type="evidence" value="ECO:0007669"/>
    <property type="project" value="TreeGrafter"/>
</dbReference>
<evidence type="ECO:0000256" key="4">
    <source>
        <dbReference type="SAM" id="SignalP"/>
    </source>
</evidence>
<keyword evidence="3" id="KW-0472">Membrane</keyword>
<dbReference type="PANTHER" id="PTHR11567">
    <property type="entry name" value="ACID PHOSPHATASE-RELATED"/>
    <property type="match status" value="1"/>
</dbReference>
<dbReference type="Pfam" id="PF00328">
    <property type="entry name" value="His_Phos_2"/>
    <property type="match status" value="1"/>
</dbReference>
<dbReference type="InterPro" id="IPR050645">
    <property type="entry name" value="Histidine_acid_phosphatase"/>
</dbReference>
<gene>
    <name evidence="5" type="ORF">ABB37_03633</name>
</gene>
<dbReference type="SUPFAM" id="SSF53254">
    <property type="entry name" value="Phosphoglycerate mutase-like"/>
    <property type="match status" value="1"/>
</dbReference>
<feature type="transmembrane region" description="Helical" evidence="3">
    <location>
        <begin position="475"/>
        <end position="496"/>
    </location>
</feature>
<organism evidence="5 6">
    <name type="scientific">Leptomonas pyrrhocoris</name>
    <name type="common">Firebug parasite</name>
    <dbReference type="NCBI Taxonomy" id="157538"/>
    <lineage>
        <taxon>Eukaryota</taxon>
        <taxon>Discoba</taxon>
        <taxon>Euglenozoa</taxon>
        <taxon>Kinetoplastea</taxon>
        <taxon>Metakinetoplastina</taxon>
        <taxon>Trypanosomatida</taxon>
        <taxon>Trypanosomatidae</taxon>
        <taxon>Leishmaniinae</taxon>
        <taxon>Leptomonas</taxon>
    </lineage>
</organism>
<protein>
    <submittedName>
        <fullName evidence="5">Membrane-bound acid phosphatase</fullName>
    </submittedName>
</protein>
<reference evidence="5 6" key="1">
    <citation type="submission" date="2015-07" db="EMBL/GenBank/DDBJ databases">
        <title>High-quality genome of monoxenous trypanosomatid Leptomonas pyrrhocoris.</title>
        <authorList>
            <person name="Flegontov P."/>
            <person name="Butenko A."/>
            <person name="Firsov S."/>
            <person name="Vlcek C."/>
            <person name="Logacheva M.D."/>
            <person name="Field M."/>
            <person name="Filatov D."/>
            <person name="Flegontova O."/>
            <person name="Gerasimov E."/>
            <person name="Jackson A.P."/>
            <person name="Kelly S."/>
            <person name="Opperdoes F."/>
            <person name="O'Reilly A."/>
            <person name="Votypka J."/>
            <person name="Yurchenko V."/>
            <person name="Lukes J."/>
        </authorList>
    </citation>
    <scope>NUCLEOTIDE SEQUENCE [LARGE SCALE GENOMIC DNA]</scope>
    <source>
        <strain evidence="5">H10</strain>
    </source>
</reference>
<dbReference type="InterPro" id="IPR033379">
    <property type="entry name" value="Acid_Pase_AS"/>
</dbReference>
<dbReference type="PANTHER" id="PTHR11567:SF110">
    <property type="entry name" value="2-PHOSPHOXYLOSE PHOSPHATASE 1"/>
    <property type="match status" value="1"/>
</dbReference>
<dbReference type="AlphaFoldDB" id="A0A0N0DW24"/>
<dbReference type="VEuPathDB" id="TriTrypDB:LpyrH10_06_0030"/>
<dbReference type="OrthoDB" id="258392at2759"/>
<evidence type="ECO:0000256" key="3">
    <source>
        <dbReference type="SAM" id="Phobius"/>
    </source>
</evidence>
<keyword evidence="4" id="KW-0732">Signal</keyword>
<dbReference type="EMBL" id="LGTL01000006">
    <property type="protein sequence ID" value="KPA81211.1"/>
    <property type="molecule type" value="Genomic_DNA"/>
</dbReference>
<comment type="caution">
    <text evidence="5">The sequence shown here is derived from an EMBL/GenBank/DDBJ whole genome shotgun (WGS) entry which is preliminary data.</text>
</comment>
<keyword evidence="6" id="KW-1185">Reference proteome</keyword>
<dbReference type="EMBL" id="LGTL01000006">
    <property type="protein sequence ID" value="KPA81210.1"/>
    <property type="molecule type" value="Genomic_DNA"/>
</dbReference>
<evidence type="ECO:0000313" key="5">
    <source>
        <dbReference type="EMBL" id="KPA81211.1"/>
    </source>
</evidence>
<dbReference type="RefSeq" id="XP_015659650.1">
    <property type="nucleotide sequence ID" value="XM_015801030.1"/>
</dbReference>
<feature type="chain" id="PRO_5007418608" evidence="4">
    <location>
        <begin position="21"/>
        <end position="514"/>
    </location>
</feature>
<dbReference type="CDD" id="cd07061">
    <property type="entry name" value="HP_HAP_like"/>
    <property type="match status" value="1"/>
</dbReference>